<comment type="caution">
    <text evidence="1">The sequence shown here is derived from an EMBL/GenBank/DDBJ whole genome shotgun (WGS) entry which is preliminary data.</text>
</comment>
<evidence type="ECO:0000313" key="1">
    <source>
        <dbReference type="EMBL" id="KAJ7772310.1"/>
    </source>
</evidence>
<proteinExistence type="predicted"/>
<organism evidence="1 2">
    <name type="scientific">Mycena metata</name>
    <dbReference type="NCBI Taxonomy" id="1033252"/>
    <lineage>
        <taxon>Eukaryota</taxon>
        <taxon>Fungi</taxon>
        <taxon>Dikarya</taxon>
        <taxon>Basidiomycota</taxon>
        <taxon>Agaricomycotina</taxon>
        <taxon>Agaricomycetes</taxon>
        <taxon>Agaricomycetidae</taxon>
        <taxon>Agaricales</taxon>
        <taxon>Marasmiineae</taxon>
        <taxon>Mycenaceae</taxon>
        <taxon>Mycena</taxon>
    </lineage>
</organism>
<accession>A0AAD7NR97</accession>
<dbReference type="Proteomes" id="UP001215598">
    <property type="component" value="Unassembled WGS sequence"/>
</dbReference>
<keyword evidence="2" id="KW-1185">Reference proteome</keyword>
<gene>
    <name evidence="1" type="ORF">B0H16DRAFT_1768963</name>
</gene>
<dbReference type="AlphaFoldDB" id="A0AAD7NR97"/>
<sequence>MIGPMFKHFHELLESYNATVGTRLGTGPIDRITSNYTNIQNILQNGLRREHPNIVDVAYCACHFNDFSRHIAHGATFLLEDINNTLSSSEDHWLKAYLITELNRSSHLHPIPHPELLIVEALNHFKYFDDPDLEALQHGQIALSLAQTNRNIKRQYDALDVLGYIEIVAGNRTAGRAHAREGQRLATISGDVHREVHGLYHEAISLMALGDYRECLALTLRGRTVLSQCGLSHGQLNYGLLGIQAELHKLKSEYAEAHDMQTQILQGTADDNYQQGFALMSIAEINILTGVPKLPIQKND</sequence>
<evidence type="ECO:0000313" key="2">
    <source>
        <dbReference type="Proteomes" id="UP001215598"/>
    </source>
</evidence>
<dbReference type="EMBL" id="JARKIB010000014">
    <property type="protein sequence ID" value="KAJ7772310.1"/>
    <property type="molecule type" value="Genomic_DNA"/>
</dbReference>
<reference evidence="1" key="1">
    <citation type="submission" date="2023-03" db="EMBL/GenBank/DDBJ databases">
        <title>Massive genome expansion in bonnet fungi (Mycena s.s.) driven by repeated elements and novel gene families across ecological guilds.</title>
        <authorList>
            <consortium name="Lawrence Berkeley National Laboratory"/>
            <person name="Harder C.B."/>
            <person name="Miyauchi S."/>
            <person name="Viragh M."/>
            <person name="Kuo A."/>
            <person name="Thoen E."/>
            <person name="Andreopoulos B."/>
            <person name="Lu D."/>
            <person name="Skrede I."/>
            <person name="Drula E."/>
            <person name="Henrissat B."/>
            <person name="Morin E."/>
            <person name="Kohler A."/>
            <person name="Barry K."/>
            <person name="LaButti K."/>
            <person name="Morin E."/>
            <person name="Salamov A."/>
            <person name="Lipzen A."/>
            <person name="Mereny Z."/>
            <person name="Hegedus B."/>
            <person name="Baldrian P."/>
            <person name="Stursova M."/>
            <person name="Weitz H."/>
            <person name="Taylor A."/>
            <person name="Grigoriev I.V."/>
            <person name="Nagy L.G."/>
            <person name="Martin F."/>
            <person name="Kauserud H."/>
        </authorList>
    </citation>
    <scope>NUCLEOTIDE SEQUENCE</scope>
    <source>
        <strain evidence="1">CBHHK182m</strain>
    </source>
</reference>
<protein>
    <recommendedName>
        <fullName evidence="3">MalT-like TPR region domain-containing protein</fullName>
    </recommendedName>
</protein>
<name>A0AAD7NR97_9AGAR</name>
<evidence type="ECO:0008006" key="3">
    <source>
        <dbReference type="Google" id="ProtNLM"/>
    </source>
</evidence>